<dbReference type="OrthoDB" id="110463at2"/>
<dbReference type="EMBL" id="VORB01000004">
    <property type="protein sequence ID" value="TXC81400.1"/>
    <property type="molecule type" value="Genomic_DNA"/>
</dbReference>
<dbReference type="AlphaFoldDB" id="A0A5C6V9I2"/>
<proteinExistence type="predicted"/>
<evidence type="ECO:0000313" key="2">
    <source>
        <dbReference type="EMBL" id="TXC81400.1"/>
    </source>
</evidence>
<sequence>MKVLYIGQYAHGETARMRGEILRKLLHPVRCFEIIDISKLCHAENRFFRTVGWRFKIGPLIWNINKLIFENIKNRSYDLIWVDKGVFLKPKIVKELKSCCNLLVHFTPDPAFMYHQSRLFNKSVKFYDYLITTKRFEVDLYKRYQAKKIILTTQGYDRNVHVVRKNVSKEGIVFIGHYESNRGVVIKKLLEAGYPVKIAGINWRRFCRKHNVPNLCYLGQGVFAEEYSKEIGKARIAMGFLSKIIPEEHTTRSFEIPACGTVLATERTSELLDIFSDNEVIYYDSIDELIKKLNDVYDNTERLKIMSYNAYNKLSEGNYEYTQIMQGILNKIL</sequence>
<keyword evidence="3" id="KW-1185">Reference proteome</keyword>
<protein>
    <submittedName>
        <fullName evidence="2">Glycosyltransferase family 1 protein</fullName>
    </submittedName>
</protein>
<accession>A0A5C6V9I2</accession>
<evidence type="ECO:0000313" key="3">
    <source>
        <dbReference type="Proteomes" id="UP000321168"/>
    </source>
</evidence>
<name>A0A5C6V9I2_9FLAO</name>
<reference evidence="2 3" key="1">
    <citation type="submission" date="2019-08" db="EMBL/GenBank/DDBJ databases">
        <title>Genome of Luteibaculum oceani JCM 18817.</title>
        <authorList>
            <person name="Bowman J.P."/>
        </authorList>
    </citation>
    <scope>NUCLEOTIDE SEQUENCE [LARGE SCALE GENOMIC DNA]</scope>
    <source>
        <strain evidence="2 3">JCM 18817</strain>
    </source>
</reference>
<dbReference type="RefSeq" id="WP_147014117.1">
    <property type="nucleotide sequence ID" value="NZ_VORB01000004.1"/>
</dbReference>
<comment type="caution">
    <text evidence="2">The sequence shown here is derived from an EMBL/GenBank/DDBJ whole genome shotgun (WGS) entry which is preliminary data.</text>
</comment>
<organism evidence="2 3">
    <name type="scientific">Luteibaculum oceani</name>
    <dbReference type="NCBI Taxonomy" id="1294296"/>
    <lineage>
        <taxon>Bacteria</taxon>
        <taxon>Pseudomonadati</taxon>
        <taxon>Bacteroidota</taxon>
        <taxon>Flavobacteriia</taxon>
        <taxon>Flavobacteriales</taxon>
        <taxon>Luteibaculaceae</taxon>
        <taxon>Luteibaculum</taxon>
    </lineage>
</organism>
<dbReference type="GO" id="GO:0016740">
    <property type="term" value="F:transferase activity"/>
    <property type="evidence" value="ECO:0007669"/>
    <property type="project" value="UniProtKB-KW"/>
</dbReference>
<dbReference type="InterPro" id="IPR055259">
    <property type="entry name" value="YkvP/CgeB_Glyco_trans-like"/>
</dbReference>
<dbReference type="SUPFAM" id="SSF53756">
    <property type="entry name" value="UDP-Glycosyltransferase/glycogen phosphorylase"/>
    <property type="match status" value="1"/>
</dbReference>
<dbReference type="Pfam" id="PF13524">
    <property type="entry name" value="Glyco_trans_1_2"/>
    <property type="match status" value="1"/>
</dbReference>
<dbReference type="Proteomes" id="UP000321168">
    <property type="component" value="Unassembled WGS sequence"/>
</dbReference>
<feature type="domain" description="Spore protein YkvP/CgeB glycosyl transferase-like" evidence="1">
    <location>
        <begin position="188"/>
        <end position="329"/>
    </location>
</feature>
<gene>
    <name evidence="2" type="ORF">FRX97_05180</name>
</gene>
<evidence type="ECO:0000259" key="1">
    <source>
        <dbReference type="Pfam" id="PF13524"/>
    </source>
</evidence>
<keyword evidence="2" id="KW-0808">Transferase</keyword>